<protein>
    <recommendedName>
        <fullName evidence="6">Thiol peroxidase</fullName>
        <shortName evidence="6">Tpx</shortName>
        <ecNumber evidence="6">1.11.1.24</ecNumber>
    </recommendedName>
    <alternativeName>
        <fullName evidence="6">Peroxiredoxin tpx</fullName>
        <shortName evidence="6">Prx</shortName>
    </alternativeName>
    <alternativeName>
        <fullName evidence="6">Thioredoxin peroxidase</fullName>
    </alternativeName>
    <alternativeName>
        <fullName evidence="6">Thioredoxin-dependent peroxiredoxin</fullName>
    </alternativeName>
</protein>
<dbReference type="InterPro" id="IPR013740">
    <property type="entry name" value="Redoxin"/>
</dbReference>
<keyword evidence="3 6" id="KW-0560">Oxidoreductase</keyword>
<comment type="catalytic activity">
    <reaction evidence="6">
        <text>a hydroperoxide + [thioredoxin]-dithiol = an alcohol + [thioredoxin]-disulfide + H2O</text>
        <dbReference type="Rhea" id="RHEA:62620"/>
        <dbReference type="Rhea" id="RHEA-COMP:10698"/>
        <dbReference type="Rhea" id="RHEA-COMP:10700"/>
        <dbReference type="ChEBI" id="CHEBI:15377"/>
        <dbReference type="ChEBI" id="CHEBI:29950"/>
        <dbReference type="ChEBI" id="CHEBI:30879"/>
        <dbReference type="ChEBI" id="CHEBI:35924"/>
        <dbReference type="ChEBI" id="CHEBI:50058"/>
        <dbReference type="EC" id="1.11.1.24"/>
    </reaction>
</comment>
<feature type="active site" description="Cysteine sulfenic acid (-SOH) intermediate" evidence="6">
    <location>
        <position position="60"/>
    </location>
</feature>
<feature type="domain" description="Thioredoxin" evidence="7">
    <location>
        <begin position="18"/>
        <end position="167"/>
    </location>
</feature>
<proteinExistence type="inferred from homology"/>
<dbReference type="PROSITE" id="PS51352">
    <property type="entry name" value="THIOREDOXIN_2"/>
    <property type="match status" value="1"/>
</dbReference>
<dbReference type="Proteomes" id="UP000008825">
    <property type="component" value="Chromosome"/>
</dbReference>
<dbReference type="InterPro" id="IPR050455">
    <property type="entry name" value="Tpx_Peroxidase_subfamily"/>
</dbReference>
<sequence length="167" mass="18145">MAQVTFKGNPVTLVGSQVKVGDAAPDFSVVDNSMGAVSLANYQGMVKIVSAVPSLDTPVCDTETRRFNQEAAKLPGDVVVLTISADLPFAQKRWCGAAGIDKVVTLSDYRDRSFALAYGVLIDELKLLSRSIFVIDKQNVIRYIQHVPEVTQEPDYEAALRAARELA</sequence>
<comment type="subunit">
    <text evidence="6">Homodimer.</text>
</comment>
<reference evidence="8 9" key="2">
    <citation type="journal article" date="2010" name="BMC Genomics">
        <title>The genome of Geobacter bemidjiensis, exemplar for the subsurface clade of Geobacter species that predominate in Fe(III)-reducing subsurface environments.</title>
        <authorList>
            <person name="Aklujkar M."/>
            <person name="Young N.D."/>
            <person name="Holmes D."/>
            <person name="Chavan M."/>
            <person name="Risso C."/>
            <person name="Kiss H.E."/>
            <person name="Han C.S."/>
            <person name="Land M.L."/>
            <person name="Lovley D.R."/>
        </authorList>
    </citation>
    <scope>NUCLEOTIDE SEQUENCE [LARGE SCALE GENOMIC DNA]</scope>
    <source>
        <strain evidence="9">ATCC BAA-1014 / DSM 16622 / JCM 12645 / Bem</strain>
    </source>
</reference>
<gene>
    <name evidence="8" type="primary">prx-3</name>
    <name evidence="6" type="synonym">tpx</name>
    <name evidence="8" type="ordered locus">Gbem_4010</name>
</gene>
<keyword evidence="1 6" id="KW-0575">Peroxidase</keyword>
<dbReference type="NCBIfam" id="NF001808">
    <property type="entry name" value="PRK00522.1"/>
    <property type="match status" value="1"/>
</dbReference>
<dbReference type="KEGG" id="gbm:Gbem_4010"/>
<dbReference type="EC" id="1.11.1.24" evidence="6"/>
<dbReference type="PANTHER" id="PTHR43110">
    <property type="entry name" value="THIOL PEROXIDASE"/>
    <property type="match status" value="1"/>
</dbReference>
<keyword evidence="4" id="KW-1015">Disulfide bond</keyword>
<organism evidence="8 9">
    <name type="scientific">Citrifermentans bemidjiense (strain ATCC BAA-1014 / DSM 16622 / JCM 12645 / Bem)</name>
    <name type="common">Geobacter bemidjiensis</name>
    <dbReference type="NCBI Taxonomy" id="404380"/>
    <lineage>
        <taxon>Bacteria</taxon>
        <taxon>Pseudomonadati</taxon>
        <taxon>Thermodesulfobacteriota</taxon>
        <taxon>Desulfuromonadia</taxon>
        <taxon>Geobacterales</taxon>
        <taxon>Geobacteraceae</taxon>
        <taxon>Citrifermentans</taxon>
    </lineage>
</organism>
<evidence type="ECO:0000313" key="9">
    <source>
        <dbReference type="Proteomes" id="UP000008825"/>
    </source>
</evidence>
<evidence type="ECO:0000256" key="6">
    <source>
        <dbReference type="HAMAP-Rule" id="MF_00269"/>
    </source>
</evidence>
<name>B5EG89_CITBB</name>
<dbReference type="PANTHER" id="PTHR43110:SF1">
    <property type="entry name" value="THIOL PEROXIDASE"/>
    <property type="match status" value="1"/>
</dbReference>
<reference evidence="8 9" key="1">
    <citation type="submission" date="2008-07" db="EMBL/GenBank/DDBJ databases">
        <title>Complete sequence of Geobacter bemidjiensis BEM.</title>
        <authorList>
            <consortium name="US DOE Joint Genome Institute"/>
            <person name="Lucas S."/>
            <person name="Copeland A."/>
            <person name="Lapidus A."/>
            <person name="Glavina del Rio T."/>
            <person name="Dalin E."/>
            <person name="Tice H."/>
            <person name="Bruce D."/>
            <person name="Goodwin L."/>
            <person name="Pitluck S."/>
            <person name="Kiss H."/>
            <person name="Brettin T."/>
            <person name="Detter J.C."/>
            <person name="Han C."/>
            <person name="Kuske C.R."/>
            <person name="Schmutz J."/>
            <person name="Larimer F."/>
            <person name="Land M."/>
            <person name="Hauser L."/>
            <person name="Kyrpides N."/>
            <person name="Lykidis A."/>
            <person name="Lovley D."/>
            <person name="Richardson P."/>
        </authorList>
    </citation>
    <scope>NUCLEOTIDE SEQUENCE [LARGE SCALE GENOMIC DNA]</scope>
    <source>
        <strain evidence="9">ATCC BAA-1014 / DSM 16622 / JCM 12645 / Bem</strain>
    </source>
</reference>
<dbReference type="HOGENOM" id="CLU_042529_12_0_7"/>
<dbReference type="SUPFAM" id="SSF52833">
    <property type="entry name" value="Thioredoxin-like"/>
    <property type="match status" value="1"/>
</dbReference>
<dbReference type="InterPro" id="IPR018219">
    <property type="entry name" value="Tpx_CS"/>
</dbReference>
<dbReference type="InterPro" id="IPR013766">
    <property type="entry name" value="Thioredoxin_domain"/>
</dbReference>
<comment type="similarity">
    <text evidence="6">Belongs to the peroxiredoxin family. Tpx subfamily.</text>
</comment>
<evidence type="ECO:0000256" key="5">
    <source>
        <dbReference type="ARBA" id="ARBA00023284"/>
    </source>
</evidence>
<dbReference type="PROSITE" id="PS01265">
    <property type="entry name" value="TPX"/>
    <property type="match status" value="1"/>
</dbReference>
<dbReference type="STRING" id="404380.Gbem_4010"/>
<evidence type="ECO:0000313" key="8">
    <source>
        <dbReference type="EMBL" id="ACH41002.1"/>
    </source>
</evidence>
<dbReference type="InterPro" id="IPR002065">
    <property type="entry name" value="TPX"/>
</dbReference>
<comment type="function">
    <text evidence="6">Thiol-specific peroxidase that catalyzes the reduction of hydrogen peroxide and organic hydroperoxides to water and alcohols, respectively. Plays a role in cell protection against oxidative stress by detoxifying peroxides.</text>
</comment>
<evidence type="ECO:0000259" key="7">
    <source>
        <dbReference type="PROSITE" id="PS51352"/>
    </source>
</evidence>
<keyword evidence="5 6" id="KW-0676">Redox-active center</keyword>
<dbReference type="CDD" id="cd03014">
    <property type="entry name" value="PRX_Atyp2cys"/>
    <property type="match status" value="1"/>
</dbReference>
<dbReference type="EMBL" id="CP001124">
    <property type="protein sequence ID" value="ACH41002.1"/>
    <property type="molecule type" value="Genomic_DNA"/>
</dbReference>
<dbReference type="RefSeq" id="WP_012532439.1">
    <property type="nucleotide sequence ID" value="NC_011146.1"/>
</dbReference>
<accession>B5EG89</accession>
<keyword evidence="9" id="KW-1185">Reference proteome</keyword>
<evidence type="ECO:0000256" key="1">
    <source>
        <dbReference type="ARBA" id="ARBA00022559"/>
    </source>
</evidence>
<dbReference type="HAMAP" id="MF_00269">
    <property type="entry name" value="Tpx"/>
    <property type="match status" value="1"/>
</dbReference>
<evidence type="ECO:0000256" key="3">
    <source>
        <dbReference type="ARBA" id="ARBA00023002"/>
    </source>
</evidence>
<comment type="caution">
    <text evidence="6">Lacks conserved residue(s) required for the propagation of feature annotation.</text>
</comment>
<dbReference type="Gene3D" id="3.40.30.10">
    <property type="entry name" value="Glutaredoxin"/>
    <property type="match status" value="1"/>
</dbReference>
<dbReference type="AlphaFoldDB" id="B5EG89"/>
<evidence type="ECO:0000256" key="4">
    <source>
        <dbReference type="ARBA" id="ARBA00023157"/>
    </source>
</evidence>
<dbReference type="Pfam" id="PF08534">
    <property type="entry name" value="Redoxin"/>
    <property type="match status" value="1"/>
</dbReference>
<dbReference type="InterPro" id="IPR036249">
    <property type="entry name" value="Thioredoxin-like_sf"/>
</dbReference>
<dbReference type="GO" id="GO:0008379">
    <property type="term" value="F:thioredoxin peroxidase activity"/>
    <property type="evidence" value="ECO:0007669"/>
    <property type="project" value="UniProtKB-UniRule"/>
</dbReference>
<evidence type="ECO:0000256" key="2">
    <source>
        <dbReference type="ARBA" id="ARBA00022862"/>
    </source>
</evidence>
<dbReference type="eggNOG" id="COG2077">
    <property type="taxonomic scope" value="Bacteria"/>
</dbReference>
<dbReference type="OrthoDB" id="9781543at2"/>
<keyword evidence="2 6" id="KW-0049">Antioxidant</keyword>